<evidence type="ECO:0000256" key="4">
    <source>
        <dbReference type="ARBA" id="ARBA00022705"/>
    </source>
</evidence>
<dbReference type="Gene3D" id="1.10.150.870">
    <property type="match status" value="1"/>
</dbReference>
<evidence type="ECO:0000256" key="3">
    <source>
        <dbReference type="ARBA" id="ARBA00022695"/>
    </source>
</evidence>
<dbReference type="CDD" id="cd04485">
    <property type="entry name" value="DnaE_OBF"/>
    <property type="match status" value="1"/>
</dbReference>
<evidence type="ECO:0000256" key="5">
    <source>
        <dbReference type="ARBA" id="ARBA00022932"/>
    </source>
</evidence>
<feature type="domain" description="DNA polymerase helix-hairpin-helix motif" evidence="9">
    <location>
        <begin position="759"/>
        <end position="844"/>
    </location>
</feature>
<dbReference type="InterPro" id="IPR029460">
    <property type="entry name" value="DNAPol_HHH"/>
</dbReference>
<sequence>MFLNCHTGFSFKYGMLPVKALFEEAKRCGVHKLVLTEINNTASYMEMLRLCSNHRADKNGVTKFNDTPYELDIAVGVEFRNGNELLYIAIAQNNAGFEEINRFLSRYNREAKEFPSRAPEFTNVFVIYPFDKTSPELLRVNEYIGVQPFQLNQFSFYTPRTDYPQKFVILHPVTFLPPARNKSGKLVHKDFNAHRLLRSIANNTLLSKLTEYQQARSDEYMIPQQELLKKFAQHPELIENTQSLLSKCSIECKLGEDKNKKFFHTSKEEDLLYLREETRKGYKRMYGDDETIWSTRIEKELSIIDKKEFTAYYLITYDLINFAKRNGYDFVGRGSGANSTVAYCLGITNVNPIELNLYFERFLNEERASPPDFDIDFSWDNRDAIYNYIFEKYGQNHVCLLGTHVTYQGRSILRELGKVFGLPKEEINDIVENPADNNGRDHIRDLVYNYASYIVDKELPANMSIHAGGVLITEKPIYAYTATDLPPKGYPVSHFEMHNAEDFGIYKFDILSQRGLGHIKETIRHVKRNQNIAVDINRFDDFKKDDKIKDLLRNSRAMGCFYVESPAMRMLLGKLQCDDYLTLVAASSIIRPGVASSGMMRAYIERYHTVKNGGTYEAIHPKMDELMAETFGVMVYQEDVIKVAHEFAGLSLTEADVLRRGMSGKYRSREEFQRVRERFVTSCQERGHEQHIIDRVWFEIESFSGYSFAKGHSASYAVESYQSLYLKAHYPLEFMVGVINNFGGFYRTEFYFHEARMSGADIQAPCINHSDYLTTIHGNRIYVGFVHLKSLETKVAQYIPTERERNGAYKSLDNFLRRVPLGLEQVRILIRLGSFRFTGRSKQRLLWEAMLYFSNSKTKNKTVEDLFDTEPKDYPLPVLTHNPLEDIFDEIELLGFPLGDPFRLLKTTDRGDTLARELPGKNGKSVYIVGYLVTSKNAYTKSGQQMHFGTFYDHLGEVFDTVHFPDIAAKYPLRGRGFYAIKGKVVDDFGVSTIEVTWMDKLALINKRPEVVFQETGEQRV</sequence>
<evidence type="ECO:0000313" key="11">
    <source>
        <dbReference type="EMBL" id="MFD0998197.1"/>
    </source>
</evidence>
<dbReference type="Pfam" id="PF14579">
    <property type="entry name" value="HHH_6"/>
    <property type="match status" value="1"/>
</dbReference>
<dbReference type="PANTHER" id="PTHR32294">
    <property type="entry name" value="DNA POLYMERASE III SUBUNIT ALPHA"/>
    <property type="match status" value="1"/>
</dbReference>
<keyword evidence="4" id="KW-0235">DNA replication</keyword>
<dbReference type="Pfam" id="PF07733">
    <property type="entry name" value="DNA_pol3_alpha"/>
    <property type="match status" value="1"/>
</dbReference>
<keyword evidence="5" id="KW-0239">DNA-directed DNA polymerase</keyword>
<evidence type="ECO:0000256" key="6">
    <source>
        <dbReference type="ARBA" id="ARBA00049244"/>
    </source>
</evidence>
<evidence type="ECO:0000313" key="12">
    <source>
        <dbReference type="Proteomes" id="UP001597112"/>
    </source>
</evidence>
<dbReference type="InterPro" id="IPR004805">
    <property type="entry name" value="DnaE2/DnaE/PolC"/>
</dbReference>
<evidence type="ECO:0000256" key="2">
    <source>
        <dbReference type="ARBA" id="ARBA00022679"/>
    </source>
</evidence>
<reference evidence="12" key="1">
    <citation type="journal article" date="2019" name="Int. J. Syst. Evol. Microbiol.">
        <title>The Global Catalogue of Microorganisms (GCM) 10K type strain sequencing project: providing services to taxonomists for standard genome sequencing and annotation.</title>
        <authorList>
            <consortium name="The Broad Institute Genomics Platform"/>
            <consortium name="The Broad Institute Genome Sequencing Center for Infectious Disease"/>
            <person name="Wu L."/>
            <person name="Ma J."/>
        </authorList>
    </citation>
    <scope>NUCLEOTIDE SEQUENCE [LARGE SCALE GENOMIC DNA]</scope>
    <source>
        <strain evidence="12">CCUG 58938</strain>
    </source>
</reference>
<dbReference type="EMBL" id="JBHTKA010000001">
    <property type="protein sequence ID" value="MFD0998197.1"/>
    <property type="molecule type" value="Genomic_DNA"/>
</dbReference>
<evidence type="ECO:0000256" key="1">
    <source>
        <dbReference type="ARBA" id="ARBA00012417"/>
    </source>
</evidence>
<accession>A0ABW3JWC1</accession>
<protein>
    <recommendedName>
        <fullName evidence="1">DNA-directed DNA polymerase</fullName>
        <ecNumber evidence="1">2.7.7.7</ecNumber>
    </recommendedName>
</protein>
<keyword evidence="2 11" id="KW-0808">Transferase</keyword>
<dbReference type="GO" id="GO:0003887">
    <property type="term" value="F:DNA-directed DNA polymerase activity"/>
    <property type="evidence" value="ECO:0007669"/>
    <property type="project" value="UniProtKB-EC"/>
</dbReference>
<keyword evidence="12" id="KW-1185">Reference proteome</keyword>
<evidence type="ECO:0000259" key="9">
    <source>
        <dbReference type="Pfam" id="PF14579"/>
    </source>
</evidence>
<gene>
    <name evidence="11" type="ORF">ACFQ21_02725</name>
</gene>
<keyword evidence="3 11" id="KW-0548">Nucleotidyltransferase</keyword>
<feature type="domain" description="PHP" evidence="7">
    <location>
        <begin position="3"/>
        <end position="111"/>
    </location>
</feature>
<name>A0ABW3JWC1_9BACT</name>
<dbReference type="Proteomes" id="UP001597112">
    <property type="component" value="Unassembled WGS sequence"/>
</dbReference>
<dbReference type="Pfam" id="PF17657">
    <property type="entry name" value="DNA_pol3_finger"/>
    <property type="match status" value="1"/>
</dbReference>
<dbReference type="EC" id="2.7.7.7" evidence="1"/>
<organism evidence="11 12">
    <name type="scientific">Ohtaekwangia kribbensis</name>
    <dbReference type="NCBI Taxonomy" id="688913"/>
    <lineage>
        <taxon>Bacteria</taxon>
        <taxon>Pseudomonadati</taxon>
        <taxon>Bacteroidota</taxon>
        <taxon>Cytophagia</taxon>
        <taxon>Cytophagales</taxon>
        <taxon>Fulvivirgaceae</taxon>
        <taxon>Ohtaekwangia</taxon>
    </lineage>
</organism>
<comment type="catalytic activity">
    <reaction evidence="6">
        <text>DNA(n) + a 2'-deoxyribonucleoside 5'-triphosphate = DNA(n+1) + diphosphate</text>
        <dbReference type="Rhea" id="RHEA:22508"/>
        <dbReference type="Rhea" id="RHEA-COMP:17339"/>
        <dbReference type="Rhea" id="RHEA-COMP:17340"/>
        <dbReference type="ChEBI" id="CHEBI:33019"/>
        <dbReference type="ChEBI" id="CHEBI:61560"/>
        <dbReference type="ChEBI" id="CHEBI:173112"/>
        <dbReference type="EC" id="2.7.7.7"/>
    </reaction>
</comment>
<dbReference type="NCBIfam" id="TIGR00594">
    <property type="entry name" value="polc"/>
    <property type="match status" value="1"/>
</dbReference>
<comment type="caution">
    <text evidence="11">The sequence shown here is derived from an EMBL/GenBank/DDBJ whole genome shotgun (WGS) entry which is preliminary data.</text>
</comment>
<dbReference type="InterPro" id="IPR004013">
    <property type="entry name" value="PHP_dom"/>
</dbReference>
<dbReference type="Gene3D" id="3.20.20.140">
    <property type="entry name" value="Metal-dependent hydrolases"/>
    <property type="match status" value="2"/>
</dbReference>
<dbReference type="RefSeq" id="WP_377574488.1">
    <property type="nucleotide sequence ID" value="NZ_JBHTKA010000001.1"/>
</dbReference>
<evidence type="ECO:0000259" key="7">
    <source>
        <dbReference type="Pfam" id="PF02811"/>
    </source>
</evidence>
<feature type="domain" description="DNA polymerase III alpha subunit finger" evidence="10">
    <location>
        <begin position="517"/>
        <end position="687"/>
    </location>
</feature>
<dbReference type="InterPro" id="IPR040982">
    <property type="entry name" value="DNA_pol3_finger"/>
</dbReference>
<feature type="domain" description="Bacterial DNA polymerase III alpha subunit NTPase" evidence="8">
    <location>
        <begin position="273"/>
        <end position="511"/>
    </location>
</feature>
<evidence type="ECO:0000259" key="10">
    <source>
        <dbReference type="Pfam" id="PF17657"/>
    </source>
</evidence>
<proteinExistence type="predicted"/>
<dbReference type="Pfam" id="PF02811">
    <property type="entry name" value="PHP"/>
    <property type="match status" value="1"/>
</dbReference>
<dbReference type="InterPro" id="IPR011708">
    <property type="entry name" value="DNA_pol3_alpha_NTPase_dom"/>
</dbReference>
<evidence type="ECO:0000259" key="8">
    <source>
        <dbReference type="Pfam" id="PF07733"/>
    </source>
</evidence>